<organism evidence="2 3">
    <name type="scientific">Eumeta variegata</name>
    <name type="common">Bagworm moth</name>
    <name type="synonym">Eumeta japonica</name>
    <dbReference type="NCBI Taxonomy" id="151549"/>
    <lineage>
        <taxon>Eukaryota</taxon>
        <taxon>Metazoa</taxon>
        <taxon>Ecdysozoa</taxon>
        <taxon>Arthropoda</taxon>
        <taxon>Hexapoda</taxon>
        <taxon>Insecta</taxon>
        <taxon>Pterygota</taxon>
        <taxon>Neoptera</taxon>
        <taxon>Endopterygota</taxon>
        <taxon>Lepidoptera</taxon>
        <taxon>Glossata</taxon>
        <taxon>Ditrysia</taxon>
        <taxon>Tineoidea</taxon>
        <taxon>Psychidae</taxon>
        <taxon>Oiketicinae</taxon>
        <taxon>Eumeta</taxon>
    </lineage>
</organism>
<evidence type="ECO:0000256" key="1">
    <source>
        <dbReference type="SAM" id="MobiDB-lite"/>
    </source>
</evidence>
<proteinExistence type="predicted"/>
<reference evidence="2 3" key="1">
    <citation type="journal article" date="2019" name="Commun. Biol.">
        <title>The bagworm genome reveals a unique fibroin gene that provides high tensile strength.</title>
        <authorList>
            <person name="Kono N."/>
            <person name="Nakamura H."/>
            <person name="Ohtoshi R."/>
            <person name="Tomita M."/>
            <person name="Numata K."/>
            <person name="Arakawa K."/>
        </authorList>
    </citation>
    <scope>NUCLEOTIDE SEQUENCE [LARGE SCALE GENOMIC DNA]</scope>
</reference>
<feature type="compositionally biased region" description="Polar residues" evidence="1">
    <location>
        <begin position="121"/>
        <end position="131"/>
    </location>
</feature>
<comment type="caution">
    <text evidence="2">The sequence shown here is derived from an EMBL/GenBank/DDBJ whole genome shotgun (WGS) entry which is preliminary data.</text>
</comment>
<evidence type="ECO:0000313" key="2">
    <source>
        <dbReference type="EMBL" id="GBP58207.1"/>
    </source>
</evidence>
<evidence type="ECO:0000313" key="3">
    <source>
        <dbReference type="Proteomes" id="UP000299102"/>
    </source>
</evidence>
<feature type="region of interest" description="Disordered" evidence="1">
    <location>
        <begin position="1"/>
        <end position="131"/>
    </location>
</feature>
<dbReference type="EMBL" id="BGZK01000729">
    <property type="protein sequence ID" value="GBP58207.1"/>
    <property type="molecule type" value="Genomic_DNA"/>
</dbReference>
<feature type="compositionally biased region" description="Polar residues" evidence="1">
    <location>
        <begin position="62"/>
        <end position="71"/>
    </location>
</feature>
<feature type="compositionally biased region" description="Basic residues" evidence="1">
    <location>
        <begin position="85"/>
        <end position="100"/>
    </location>
</feature>
<dbReference type="AlphaFoldDB" id="A0A4C1X7G1"/>
<protein>
    <submittedName>
        <fullName evidence="2">Uncharacterized protein</fullName>
    </submittedName>
</protein>
<sequence>MASERVHVCGGPAPGAPPRGVKCHVRPVSARLRRGARGGAGPSRPSARITANLAGKRGNRPPSATSGLPRTQKTRHERGGAGRGRGAHNARRATRSHCRFHASTAARPRRRPPRAGDTLTAGPNASHTATGNMPAYRQSIFAIQYFLQILKALGTPRRTTARLARRARAVPLSRAARPLKVHTISLHFRNSSSSSSSALNLQPVAMTERDKSRHTEGSESGLKFVTIAYTPKESLKTLKSSYVEYVFQEILIRMMLSKKNDNGRMTLAAAVTHAQTALLSLRRCVRV</sequence>
<gene>
    <name evidence="2" type="ORF">EVAR_87785_1</name>
</gene>
<keyword evidence="3" id="KW-1185">Reference proteome</keyword>
<accession>A0A4C1X7G1</accession>
<dbReference type="Proteomes" id="UP000299102">
    <property type="component" value="Unassembled WGS sequence"/>
</dbReference>
<name>A0A4C1X7G1_EUMVA</name>
<feature type="compositionally biased region" description="Basic residues" evidence="1">
    <location>
        <begin position="21"/>
        <end position="36"/>
    </location>
</feature>